<dbReference type="Proteomes" id="UP000016935">
    <property type="component" value="Unassembled WGS sequence"/>
</dbReference>
<dbReference type="HOGENOM" id="CLU_054430_0_0_1"/>
<sequence>MAAVPKDMVGATGVRYRYKQLLQTKEHFGHVWLATSGCDQFILKTIPKLIFNHFDKEIRPNVRDSPFTRLPVDMIPNERIFPRYYIKADNIMVDYHEDKKEVVINTVRLTDLDNAAYLPNGRYIQGMLAGNANWRSPEAFLKSKLNKPTDMFSFGVVCTYAVLGRAIFAPDADFETRIAQGVLPDLIHLQRQVSYFGDEDAIAGLEMHLGDDSFSRMILRMLWTDRWEPQIGYKQFGNWPEVEDMVFMDLVLRLRNLDPKRRMTAQEALEHQWFEDV</sequence>
<dbReference type="RefSeq" id="XP_008021848.1">
    <property type="nucleotide sequence ID" value="XM_008023657.1"/>
</dbReference>
<dbReference type="InterPro" id="IPR011009">
    <property type="entry name" value="Kinase-like_dom_sf"/>
</dbReference>
<evidence type="ECO:0000313" key="8">
    <source>
        <dbReference type="Proteomes" id="UP000016935"/>
    </source>
</evidence>
<keyword evidence="3" id="KW-0547">Nucleotide-binding</keyword>
<dbReference type="PANTHER" id="PTHR24058">
    <property type="entry name" value="DUAL SPECIFICITY PROTEIN KINASE"/>
    <property type="match status" value="1"/>
</dbReference>
<feature type="domain" description="Protein kinase" evidence="6">
    <location>
        <begin position="1"/>
        <end position="274"/>
    </location>
</feature>
<dbReference type="AlphaFoldDB" id="R0KRI2"/>
<dbReference type="PROSITE" id="PS50011">
    <property type="entry name" value="PROTEIN_KINASE_DOM"/>
    <property type="match status" value="1"/>
</dbReference>
<evidence type="ECO:0000313" key="7">
    <source>
        <dbReference type="EMBL" id="EOA90427.1"/>
    </source>
</evidence>
<dbReference type="SUPFAM" id="SSF56112">
    <property type="entry name" value="Protein kinase-like (PK-like)"/>
    <property type="match status" value="1"/>
</dbReference>
<gene>
    <name evidence="7" type="ORF">SETTUDRAFT_25692</name>
</gene>
<evidence type="ECO:0000256" key="2">
    <source>
        <dbReference type="ARBA" id="ARBA00022679"/>
    </source>
</evidence>
<dbReference type="Gene3D" id="1.10.510.10">
    <property type="entry name" value="Transferase(Phosphotransferase) domain 1"/>
    <property type="match status" value="1"/>
</dbReference>
<proteinExistence type="predicted"/>
<dbReference type="GO" id="GO:0004674">
    <property type="term" value="F:protein serine/threonine kinase activity"/>
    <property type="evidence" value="ECO:0007669"/>
    <property type="project" value="UniProtKB-KW"/>
</dbReference>
<accession>R0KRI2</accession>
<evidence type="ECO:0000256" key="4">
    <source>
        <dbReference type="ARBA" id="ARBA00022777"/>
    </source>
</evidence>
<keyword evidence="1" id="KW-0723">Serine/threonine-protein kinase</keyword>
<evidence type="ECO:0000256" key="5">
    <source>
        <dbReference type="ARBA" id="ARBA00022840"/>
    </source>
</evidence>
<dbReference type="GeneID" id="19402935"/>
<dbReference type="InterPro" id="IPR000719">
    <property type="entry name" value="Prot_kinase_dom"/>
</dbReference>
<dbReference type="EMBL" id="KB908493">
    <property type="protein sequence ID" value="EOA90427.1"/>
    <property type="molecule type" value="Genomic_DNA"/>
</dbReference>
<evidence type="ECO:0000259" key="6">
    <source>
        <dbReference type="PROSITE" id="PS50011"/>
    </source>
</evidence>
<dbReference type="GO" id="GO:0005524">
    <property type="term" value="F:ATP binding"/>
    <property type="evidence" value="ECO:0007669"/>
    <property type="project" value="UniProtKB-KW"/>
</dbReference>
<name>R0KRI2_EXST2</name>
<protein>
    <recommendedName>
        <fullName evidence="6">Protein kinase domain-containing protein</fullName>
    </recommendedName>
</protein>
<keyword evidence="5" id="KW-0067">ATP-binding</keyword>
<evidence type="ECO:0000256" key="3">
    <source>
        <dbReference type="ARBA" id="ARBA00022741"/>
    </source>
</evidence>
<reference evidence="7 8" key="2">
    <citation type="journal article" date="2013" name="PLoS Genet.">
        <title>Comparative genome structure, secondary metabolite, and effector coding capacity across Cochliobolus pathogens.</title>
        <authorList>
            <person name="Condon B.J."/>
            <person name="Leng Y."/>
            <person name="Wu D."/>
            <person name="Bushley K.E."/>
            <person name="Ohm R.A."/>
            <person name="Otillar R."/>
            <person name="Martin J."/>
            <person name="Schackwitz W."/>
            <person name="Grimwood J."/>
            <person name="MohdZainudin N."/>
            <person name="Xue C."/>
            <person name="Wang R."/>
            <person name="Manning V.A."/>
            <person name="Dhillon B."/>
            <person name="Tu Z.J."/>
            <person name="Steffenson B.J."/>
            <person name="Salamov A."/>
            <person name="Sun H."/>
            <person name="Lowry S."/>
            <person name="LaButti K."/>
            <person name="Han J."/>
            <person name="Copeland A."/>
            <person name="Lindquist E."/>
            <person name="Barry K."/>
            <person name="Schmutz J."/>
            <person name="Baker S.E."/>
            <person name="Ciuffetti L.M."/>
            <person name="Grigoriev I.V."/>
            <person name="Zhong S."/>
            <person name="Turgeon B.G."/>
        </authorList>
    </citation>
    <scope>NUCLEOTIDE SEQUENCE [LARGE SCALE GENOMIC DNA]</scope>
    <source>
        <strain evidence="8">28A</strain>
    </source>
</reference>
<keyword evidence="2" id="KW-0808">Transferase</keyword>
<dbReference type="OrthoDB" id="4062651at2759"/>
<evidence type="ECO:0000256" key="1">
    <source>
        <dbReference type="ARBA" id="ARBA00022527"/>
    </source>
</evidence>
<reference evidence="7 8" key="1">
    <citation type="journal article" date="2012" name="PLoS Pathog.">
        <title>Diverse lifestyles and strategies of plant pathogenesis encoded in the genomes of eighteen Dothideomycetes fungi.</title>
        <authorList>
            <person name="Ohm R.A."/>
            <person name="Feau N."/>
            <person name="Henrissat B."/>
            <person name="Schoch C.L."/>
            <person name="Horwitz B.A."/>
            <person name="Barry K.W."/>
            <person name="Condon B.J."/>
            <person name="Copeland A.C."/>
            <person name="Dhillon B."/>
            <person name="Glaser F."/>
            <person name="Hesse C.N."/>
            <person name="Kosti I."/>
            <person name="LaButti K."/>
            <person name="Lindquist E.A."/>
            <person name="Lucas S."/>
            <person name="Salamov A.A."/>
            <person name="Bradshaw R.E."/>
            <person name="Ciuffetti L."/>
            <person name="Hamelin R.C."/>
            <person name="Kema G.H.J."/>
            <person name="Lawrence C."/>
            <person name="Scott J.A."/>
            <person name="Spatafora J.W."/>
            <person name="Turgeon B.G."/>
            <person name="de Wit P.J.G.M."/>
            <person name="Zhong S."/>
            <person name="Goodwin S.B."/>
            <person name="Grigoriev I.V."/>
        </authorList>
    </citation>
    <scope>NUCLEOTIDE SEQUENCE [LARGE SCALE GENOMIC DNA]</scope>
    <source>
        <strain evidence="8">28A</strain>
    </source>
</reference>
<dbReference type="InterPro" id="IPR050494">
    <property type="entry name" value="Ser_Thr_dual-spec_kinase"/>
</dbReference>
<dbReference type="Pfam" id="PF00069">
    <property type="entry name" value="Pkinase"/>
    <property type="match status" value="1"/>
</dbReference>
<dbReference type="SMART" id="SM00220">
    <property type="entry name" value="S_TKc"/>
    <property type="match status" value="1"/>
</dbReference>
<organism evidence="7 8">
    <name type="scientific">Exserohilum turcicum (strain 28A)</name>
    <name type="common">Northern leaf blight fungus</name>
    <name type="synonym">Setosphaeria turcica</name>
    <dbReference type="NCBI Taxonomy" id="671987"/>
    <lineage>
        <taxon>Eukaryota</taxon>
        <taxon>Fungi</taxon>
        <taxon>Dikarya</taxon>
        <taxon>Ascomycota</taxon>
        <taxon>Pezizomycotina</taxon>
        <taxon>Dothideomycetes</taxon>
        <taxon>Pleosporomycetidae</taxon>
        <taxon>Pleosporales</taxon>
        <taxon>Pleosporineae</taxon>
        <taxon>Pleosporaceae</taxon>
        <taxon>Exserohilum</taxon>
    </lineage>
</organism>
<keyword evidence="8" id="KW-1185">Reference proteome</keyword>
<dbReference type="eggNOG" id="KOG0594">
    <property type="taxonomic scope" value="Eukaryota"/>
</dbReference>
<keyword evidence="4" id="KW-0418">Kinase</keyword>